<organism evidence="1 2">
    <name type="scientific">Penicillium salamii</name>
    <dbReference type="NCBI Taxonomy" id="1612424"/>
    <lineage>
        <taxon>Eukaryota</taxon>
        <taxon>Fungi</taxon>
        <taxon>Dikarya</taxon>
        <taxon>Ascomycota</taxon>
        <taxon>Pezizomycotina</taxon>
        <taxon>Eurotiomycetes</taxon>
        <taxon>Eurotiomycetidae</taxon>
        <taxon>Eurotiales</taxon>
        <taxon>Aspergillaceae</taxon>
        <taxon>Penicillium</taxon>
    </lineage>
</organism>
<sequence>MTTNNSWDLSLERVPAPLQRKIVERCFLEFLDDGNGFNEPVVFLRFRNPTGQVTLRAPANTRGLKLRLAVVGGLIPGSNQYPGALVAKTYTYIGPHRRCLSQSLELRVRGRKLVKDFLKVASDSHLNACNFVDVGGNPCGARDYI</sequence>
<evidence type="ECO:0000313" key="1">
    <source>
        <dbReference type="EMBL" id="CAG8329532.1"/>
    </source>
</evidence>
<name>A0A9W4N8Q5_9EURO</name>
<comment type="caution">
    <text evidence="1">The sequence shown here is derived from an EMBL/GenBank/DDBJ whole genome shotgun (WGS) entry which is preliminary data.</text>
</comment>
<dbReference type="EMBL" id="CAJVPG010000099">
    <property type="protein sequence ID" value="CAG8329532.1"/>
    <property type="molecule type" value="Genomic_DNA"/>
</dbReference>
<evidence type="ECO:0000313" key="2">
    <source>
        <dbReference type="Proteomes" id="UP001152649"/>
    </source>
</evidence>
<gene>
    <name evidence="1" type="ORF">PSALAMII_LOCUS2569</name>
</gene>
<dbReference type="Proteomes" id="UP001152649">
    <property type="component" value="Unassembled WGS sequence"/>
</dbReference>
<keyword evidence="2" id="KW-1185">Reference proteome</keyword>
<dbReference type="AlphaFoldDB" id="A0A9W4N8Q5"/>
<protein>
    <submittedName>
        <fullName evidence="1">Uncharacterized protein</fullName>
    </submittedName>
</protein>
<accession>A0A9W4N8Q5</accession>
<dbReference type="OrthoDB" id="6133115at2759"/>
<proteinExistence type="predicted"/>
<reference evidence="1" key="1">
    <citation type="submission" date="2021-07" db="EMBL/GenBank/DDBJ databases">
        <authorList>
            <person name="Branca A.L. A."/>
        </authorList>
    </citation>
    <scope>NUCLEOTIDE SEQUENCE</scope>
</reference>